<keyword evidence="2" id="KW-1185">Reference proteome</keyword>
<dbReference type="AlphaFoldDB" id="A0A0F5MP53"/>
<organism evidence="1 2">
    <name type="scientific">Candidatus Arcanibacter lacustris</name>
    <dbReference type="NCBI Taxonomy" id="1607817"/>
    <lineage>
        <taxon>Bacteria</taxon>
        <taxon>Pseudomonadati</taxon>
        <taxon>Pseudomonadota</taxon>
        <taxon>Alphaproteobacteria</taxon>
        <taxon>Rickettsiales</taxon>
        <taxon>Candidatus Arcanibacter</taxon>
    </lineage>
</organism>
<name>A0A0F5MP53_9RICK</name>
<comment type="caution">
    <text evidence="1">The sequence shown here is derived from an EMBL/GenBank/DDBJ whole genome shotgun (WGS) entry which is preliminary data.</text>
</comment>
<protein>
    <recommendedName>
        <fullName evidence="3">DDE domain-containing protein</fullName>
    </recommendedName>
</protein>
<feature type="non-terminal residue" evidence="1">
    <location>
        <position position="1"/>
    </location>
</feature>
<evidence type="ECO:0000313" key="2">
    <source>
        <dbReference type="Proteomes" id="UP000033358"/>
    </source>
</evidence>
<dbReference type="Proteomes" id="UP000033358">
    <property type="component" value="Unassembled WGS sequence"/>
</dbReference>
<dbReference type="EMBL" id="JYHA01000074">
    <property type="protein sequence ID" value="KKB96471.1"/>
    <property type="molecule type" value="Genomic_DNA"/>
</dbReference>
<gene>
    <name evidence="1" type="ORF">SZ25_00438</name>
</gene>
<accession>A0A0F5MP53</accession>
<sequence length="69" mass="7763">TGCITSEIQQKLSSNRTSFLNATKPYKSFNGAKQTITGIEITHMIKKRQLKTSNQNNNSIFNQFISLVV</sequence>
<evidence type="ECO:0008006" key="3">
    <source>
        <dbReference type="Google" id="ProtNLM"/>
    </source>
</evidence>
<reference evidence="1 2" key="1">
    <citation type="submission" date="2015-02" db="EMBL/GenBank/DDBJ databases">
        <title>Single cell genomics of a rare environmental alphaproteobacterium provides unique insights into Rickettsiaceae evolution.</title>
        <authorList>
            <person name="Martijn J."/>
            <person name="Schulz F."/>
            <person name="Zaremba-Niedzwiedzka K."/>
            <person name="Viklund J."/>
            <person name="Stepanauskas R."/>
            <person name="Andersson S.G.E."/>
            <person name="Horn M."/>
            <person name="Guy L."/>
            <person name="Ettema T.J.G."/>
        </authorList>
    </citation>
    <scope>NUCLEOTIDE SEQUENCE [LARGE SCALE GENOMIC DNA]</scope>
    <source>
        <strain evidence="1 2">SCGC AAA041-L04</strain>
    </source>
</reference>
<proteinExistence type="predicted"/>
<evidence type="ECO:0000313" key="1">
    <source>
        <dbReference type="EMBL" id="KKB96471.1"/>
    </source>
</evidence>